<accession>A0A819Y894</accession>
<reference evidence="1" key="1">
    <citation type="submission" date="2021-02" db="EMBL/GenBank/DDBJ databases">
        <authorList>
            <person name="Nowell W R."/>
        </authorList>
    </citation>
    <scope>NUCLEOTIDE SEQUENCE</scope>
</reference>
<evidence type="ECO:0000313" key="1">
    <source>
        <dbReference type="EMBL" id="CAF4148773.1"/>
    </source>
</evidence>
<organism evidence="1 2">
    <name type="scientific">Adineta steineri</name>
    <dbReference type="NCBI Taxonomy" id="433720"/>
    <lineage>
        <taxon>Eukaryota</taxon>
        <taxon>Metazoa</taxon>
        <taxon>Spiralia</taxon>
        <taxon>Gnathifera</taxon>
        <taxon>Rotifera</taxon>
        <taxon>Eurotatoria</taxon>
        <taxon>Bdelloidea</taxon>
        <taxon>Adinetida</taxon>
        <taxon>Adinetidae</taxon>
        <taxon>Adineta</taxon>
    </lineage>
</organism>
<evidence type="ECO:0000313" key="2">
    <source>
        <dbReference type="Proteomes" id="UP000663844"/>
    </source>
</evidence>
<protein>
    <submittedName>
        <fullName evidence="1">Uncharacterized protein</fullName>
    </submittedName>
</protein>
<proteinExistence type="predicted"/>
<gene>
    <name evidence="1" type="ORF">OXD698_LOCUS37955</name>
</gene>
<dbReference type="Proteomes" id="UP000663844">
    <property type="component" value="Unassembled WGS sequence"/>
</dbReference>
<dbReference type="EMBL" id="CAJOAZ010006916">
    <property type="protein sequence ID" value="CAF4148773.1"/>
    <property type="molecule type" value="Genomic_DNA"/>
</dbReference>
<sequence>LEPIVDVDVDEVDDVVDVVDVVELVDVDVEAVFLLD</sequence>
<dbReference type="AlphaFoldDB" id="A0A819Y894"/>
<name>A0A819Y894_9BILA</name>
<feature type="non-terminal residue" evidence="1">
    <location>
        <position position="1"/>
    </location>
</feature>
<comment type="caution">
    <text evidence="1">The sequence shown here is derived from an EMBL/GenBank/DDBJ whole genome shotgun (WGS) entry which is preliminary data.</text>
</comment>